<feature type="compositionally biased region" description="Low complexity" evidence="1">
    <location>
        <begin position="136"/>
        <end position="158"/>
    </location>
</feature>
<feature type="transmembrane region" description="Helical" evidence="2">
    <location>
        <begin position="165"/>
        <end position="191"/>
    </location>
</feature>
<proteinExistence type="predicted"/>
<dbReference type="AlphaFoldDB" id="A0A3M7S1R0"/>
<accession>A0A3M7S1R0</accession>
<sequence>ATGAGEATGAPEDGPDGKPKGKKKLVLKEIFKLTKRQRVLTINGEGLPELDKKIKEIINEEDVTLVQSQNNTGIFVDAEIIKEFDGTATNQAMGDEIFQKLNARQAELNTAAEVDGFTVQVLSSFAADSEPLTDSTAGDAGEGTNTEGTTTQTTTTQTTTTASSFAISTCICNLEIFLFIILSVNFFNLILN</sequence>
<keyword evidence="2" id="KW-1133">Transmembrane helix</keyword>
<reference evidence="3 4" key="1">
    <citation type="journal article" date="2018" name="Sci. Rep.">
        <title>Genomic signatures of local adaptation to the degree of environmental predictability in rotifers.</title>
        <authorList>
            <person name="Franch-Gras L."/>
            <person name="Hahn C."/>
            <person name="Garcia-Roger E.M."/>
            <person name="Carmona M.J."/>
            <person name="Serra M."/>
            <person name="Gomez A."/>
        </authorList>
    </citation>
    <scope>NUCLEOTIDE SEQUENCE [LARGE SCALE GENOMIC DNA]</scope>
    <source>
        <strain evidence="3">HYR1</strain>
    </source>
</reference>
<feature type="compositionally biased region" description="Low complexity" evidence="1">
    <location>
        <begin position="1"/>
        <end position="12"/>
    </location>
</feature>
<evidence type="ECO:0000256" key="2">
    <source>
        <dbReference type="SAM" id="Phobius"/>
    </source>
</evidence>
<name>A0A3M7S1R0_BRAPC</name>
<evidence type="ECO:0000256" key="1">
    <source>
        <dbReference type="SAM" id="MobiDB-lite"/>
    </source>
</evidence>
<keyword evidence="4" id="KW-1185">Reference proteome</keyword>
<feature type="non-terminal residue" evidence="3">
    <location>
        <position position="1"/>
    </location>
</feature>
<dbReference type="Proteomes" id="UP000276133">
    <property type="component" value="Unassembled WGS sequence"/>
</dbReference>
<feature type="region of interest" description="Disordered" evidence="1">
    <location>
        <begin position="130"/>
        <end position="158"/>
    </location>
</feature>
<evidence type="ECO:0000313" key="4">
    <source>
        <dbReference type="Proteomes" id="UP000276133"/>
    </source>
</evidence>
<keyword evidence="2" id="KW-0472">Membrane</keyword>
<organism evidence="3 4">
    <name type="scientific">Brachionus plicatilis</name>
    <name type="common">Marine rotifer</name>
    <name type="synonym">Brachionus muelleri</name>
    <dbReference type="NCBI Taxonomy" id="10195"/>
    <lineage>
        <taxon>Eukaryota</taxon>
        <taxon>Metazoa</taxon>
        <taxon>Spiralia</taxon>
        <taxon>Gnathifera</taxon>
        <taxon>Rotifera</taxon>
        <taxon>Eurotatoria</taxon>
        <taxon>Monogononta</taxon>
        <taxon>Pseudotrocha</taxon>
        <taxon>Ploima</taxon>
        <taxon>Brachionidae</taxon>
        <taxon>Brachionus</taxon>
    </lineage>
</organism>
<feature type="region of interest" description="Disordered" evidence="1">
    <location>
        <begin position="1"/>
        <end position="21"/>
    </location>
</feature>
<comment type="caution">
    <text evidence="3">The sequence shown here is derived from an EMBL/GenBank/DDBJ whole genome shotgun (WGS) entry which is preliminary data.</text>
</comment>
<gene>
    <name evidence="3" type="ORF">BpHYR1_034664</name>
</gene>
<keyword evidence="2" id="KW-0812">Transmembrane</keyword>
<evidence type="ECO:0000313" key="3">
    <source>
        <dbReference type="EMBL" id="RNA29726.1"/>
    </source>
</evidence>
<dbReference type="EMBL" id="REGN01002173">
    <property type="protein sequence ID" value="RNA29726.1"/>
    <property type="molecule type" value="Genomic_DNA"/>
</dbReference>
<protein>
    <submittedName>
        <fullName evidence="3">Uncharacterized protein</fullName>
    </submittedName>
</protein>